<gene>
    <name evidence="5" type="primary">ydgJ_3</name>
    <name evidence="5" type="ORF">NCTC11297_01560</name>
</gene>
<dbReference type="InterPro" id="IPR036291">
    <property type="entry name" value="NAD(P)-bd_dom_sf"/>
</dbReference>
<proteinExistence type="inferred from homology"/>
<feature type="domain" description="Gfo/Idh/MocA-like oxidoreductase N-terminal" evidence="3">
    <location>
        <begin position="5"/>
        <end position="120"/>
    </location>
</feature>
<dbReference type="Pfam" id="PF01408">
    <property type="entry name" value="GFO_IDH_MocA"/>
    <property type="match status" value="1"/>
</dbReference>
<evidence type="ECO:0000259" key="3">
    <source>
        <dbReference type="Pfam" id="PF01408"/>
    </source>
</evidence>
<dbReference type="AlphaFoldDB" id="A0A379AS49"/>
<dbReference type="GO" id="GO:0000166">
    <property type="term" value="F:nucleotide binding"/>
    <property type="evidence" value="ECO:0007669"/>
    <property type="project" value="InterPro"/>
</dbReference>
<dbReference type="Proteomes" id="UP000255098">
    <property type="component" value="Unassembled WGS sequence"/>
</dbReference>
<feature type="domain" description="Gfo/Idh/MocA-like oxidoreductase C-terminal" evidence="4">
    <location>
        <begin position="133"/>
        <end position="345"/>
    </location>
</feature>
<dbReference type="Gene3D" id="3.40.50.720">
    <property type="entry name" value="NAD(P)-binding Rossmann-like Domain"/>
    <property type="match status" value="1"/>
</dbReference>
<sequence>MEKIINVAIAGFGMSAKTFHMPFLDLDPRFQVRKVFERSSEKAKQAYPYIEVVHQFEQLLSPEIDLVIITTPNLTHYEMAKQAILAGKNVIVEKPLAVYPAQAQELDELAKQHNVMLSVYQNRRWDNGALTVKKLLEHRMLGDIVHYEMRYERFSQKPNSKAWKETGEFGSGLVYDLGVHLIDHCVDLFGIPTALYADMKAQRAGAKSEDNFEIIFYYADKKVVLSSTKCAREPAPYIMLQGTKGSYIKATMDNQEALLLKGIKPQGDWNAEPEKDWGLLHTEINGIVIRSPIETERGNYQAYYDNIYAALREQAPLQVTAQQATDVLKLIALIYESAEKGMQMAINL</sequence>
<dbReference type="InterPro" id="IPR000683">
    <property type="entry name" value="Gfo/Idh/MocA-like_OxRdtase_N"/>
</dbReference>
<organism evidence="5 6">
    <name type="scientific">Avibacterium avium</name>
    <name type="common">Pasteurella avium</name>
    <dbReference type="NCBI Taxonomy" id="751"/>
    <lineage>
        <taxon>Bacteria</taxon>
        <taxon>Pseudomonadati</taxon>
        <taxon>Pseudomonadota</taxon>
        <taxon>Gammaproteobacteria</taxon>
        <taxon>Pasteurellales</taxon>
        <taxon>Pasteurellaceae</taxon>
        <taxon>Avibacterium</taxon>
    </lineage>
</organism>
<dbReference type="PANTHER" id="PTHR43708:SF5">
    <property type="entry name" value="CONSERVED EXPRESSED OXIDOREDUCTASE (EUROFUNG)-RELATED"/>
    <property type="match status" value="1"/>
</dbReference>
<dbReference type="InterPro" id="IPR051317">
    <property type="entry name" value="Gfo/Idh/MocA_oxidoreduct"/>
</dbReference>
<dbReference type="EC" id="1.-.-.-" evidence="5"/>
<dbReference type="EMBL" id="UGSP01000001">
    <property type="protein sequence ID" value="SUB24516.1"/>
    <property type="molecule type" value="Genomic_DNA"/>
</dbReference>
<evidence type="ECO:0000256" key="2">
    <source>
        <dbReference type="ARBA" id="ARBA00023002"/>
    </source>
</evidence>
<dbReference type="RefSeq" id="WP_115249700.1">
    <property type="nucleotide sequence ID" value="NZ_JBMMHD010000003.1"/>
</dbReference>
<dbReference type="GeneID" id="300133758"/>
<evidence type="ECO:0000313" key="5">
    <source>
        <dbReference type="EMBL" id="SUB24516.1"/>
    </source>
</evidence>
<protein>
    <submittedName>
        <fullName evidence="5">Oxidoreductase YdgJ</fullName>
        <ecNumber evidence="5">1.-.-.-</ecNumber>
    </submittedName>
</protein>
<comment type="similarity">
    <text evidence="1">Belongs to the Gfo/Idh/MocA family.</text>
</comment>
<dbReference type="Pfam" id="PF02894">
    <property type="entry name" value="GFO_IDH_MocA_C"/>
    <property type="match status" value="1"/>
</dbReference>
<name>A0A379AS49_AVIAV</name>
<dbReference type="SUPFAM" id="SSF51735">
    <property type="entry name" value="NAD(P)-binding Rossmann-fold domains"/>
    <property type="match status" value="1"/>
</dbReference>
<dbReference type="GO" id="GO:0016491">
    <property type="term" value="F:oxidoreductase activity"/>
    <property type="evidence" value="ECO:0007669"/>
    <property type="project" value="UniProtKB-KW"/>
</dbReference>
<dbReference type="PANTHER" id="PTHR43708">
    <property type="entry name" value="CONSERVED EXPRESSED OXIDOREDUCTASE (EUROFUNG)"/>
    <property type="match status" value="1"/>
</dbReference>
<keyword evidence="2 5" id="KW-0560">Oxidoreductase</keyword>
<dbReference type="Gene3D" id="3.30.360.10">
    <property type="entry name" value="Dihydrodipicolinate Reductase, domain 2"/>
    <property type="match status" value="1"/>
</dbReference>
<keyword evidence="6" id="KW-1185">Reference proteome</keyword>
<evidence type="ECO:0000313" key="6">
    <source>
        <dbReference type="Proteomes" id="UP000255098"/>
    </source>
</evidence>
<evidence type="ECO:0000259" key="4">
    <source>
        <dbReference type="Pfam" id="PF02894"/>
    </source>
</evidence>
<accession>A0A379AS49</accession>
<evidence type="ECO:0000256" key="1">
    <source>
        <dbReference type="ARBA" id="ARBA00010928"/>
    </source>
</evidence>
<dbReference type="InterPro" id="IPR004104">
    <property type="entry name" value="Gfo/Idh/MocA-like_OxRdtase_C"/>
</dbReference>
<reference evidence="5 6" key="1">
    <citation type="submission" date="2018-06" db="EMBL/GenBank/DDBJ databases">
        <authorList>
            <consortium name="Pathogen Informatics"/>
            <person name="Doyle S."/>
        </authorList>
    </citation>
    <scope>NUCLEOTIDE SEQUENCE [LARGE SCALE GENOMIC DNA]</scope>
    <source>
        <strain evidence="6">NCTC 11297</strain>
    </source>
</reference>